<reference evidence="1 2" key="1">
    <citation type="journal article" date="2020" name="Nat. Commun.">
        <title>Genome of Tripterygium wilfordii and identification of cytochrome P450 involved in triptolide biosynthesis.</title>
        <authorList>
            <person name="Tu L."/>
            <person name="Su P."/>
            <person name="Zhang Z."/>
            <person name="Gao L."/>
            <person name="Wang J."/>
            <person name="Hu T."/>
            <person name="Zhou J."/>
            <person name="Zhang Y."/>
            <person name="Zhao Y."/>
            <person name="Liu Y."/>
            <person name="Song Y."/>
            <person name="Tong Y."/>
            <person name="Lu Y."/>
            <person name="Yang J."/>
            <person name="Xu C."/>
            <person name="Jia M."/>
            <person name="Peters R.J."/>
            <person name="Huang L."/>
            <person name="Gao W."/>
        </authorList>
    </citation>
    <scope>NUCLEOTIDE SEQUENCE [LARGE SCALE GENOMIC DNA]</scope>
    <source>
        <strain evidence="2">cv. XIE 37</strain>
        <tissue evidence="1">Leaf</tissue>
    </source>
</reference>
<evidence type="ECO:0000313" key="2">
    <source>
        <dbReference type="Proteomes" id="UP000593562"/>
    </source>
</evidence>
<accession>A0A7J7DXD3</accession>
<dbReference type="EMBL" id="JAAARO010000003">
    <property type="protein sequence ID" value="KAF5750963.1"/>
    <property type="molecule type" value="Genomic_DNA"/>
</dbReference>
<sequence>MAVPLPYPIIRSVLLMKSNTNMVVPYCDRVARVGFQGIGVSREDDANNILLELRFLFGELGVAVVGIIVGIREIGSVKEEVFEGLGKERVVVSWRRVDLQTAHQGLEEEIVEVGGERAHDVFVNKFEREEEERCDEGFRTKDGWRRVEVDGGFMASAGLKFPEASGK</sequence>
<keyword evidence="2" id="KW-1185">Reference proteome</keyword>
<protein>
    <submittedName>
        <fullName evidence="1">Uncharacterized protein</fullName>
    </submittedName>
</protein>
<organism evidence="1 2">
    <name type="scientific">Tripterygium wilfordii</name>
    <name type="common">Thunder God vine</name>
    <dbReference type="NCBI Taxonomy" id="458696"/>
    <lineage>
        <taxon>Eukaryota</taxon>
        <taxon>Viridiplantae</taxon>
        <taxon>Streptophyta</taxon>
        <taxon>Embryophyta</taxon>
        <taxon>Tracheophyta</taxon>
        <taxon>Spermatophyta</taxon>
        <taxon>Magnoliopsida</taxon>
        <taxon>eudicotyledons</taxon>
        <taxon>Gunneridae</taxon>
        <taxon>Pentapetalae</taxon>
        <taxon>rosids</taxon>
        <taxon>fabids</taxon>
        <taxon>Celastrales</taxon>
        <taxon>Celastraceae</taxon>
        <taxon>Tripterygium</taxon>
    </lineage>
</organism>
<evidence type="ECO:0000313" key="1">
    <source>
        <dbReference type="EMBL" id="KAF5750963.1"/>
    </source>
</evidence>
<dbReference type="Proteomes" id="UP000593562">
    <property type="component" value="Unassembled WGS sequence"/>
</dbReference>
<dbReference type="AlphaFoldDB" id="A0A7J7DXD3"/>
<proteinExistence type="predicted"/>
<name>A0A7J7DXD3_TRIWF</name>
<comment type="caution">
    <text evidence="1">The sequence shown here is derived from an EMBL/GenBank/DDBJ whole genome shotgun (WGS) entry which is preliminary data.</text>
</comment>
<gene>
    <name evidence="1" type="ORF">HS088_TW03G01304</name>
</gene>
<dbReference type="InParanoid" id="A0A7J7DXD3"/>